<dbReference type="Proteomes" id="UP001216390">
    <property type="component" value="Chromosome"/>
</dbReference>
<keyword evidence="4 6" id="KW-1133">Transmembrane helix</keyword>
<evidence type="ECO:0000256" key="2">
    <source>
        <dbReference type="ARBA" id="ARBA00007165"/>
    </source>
</evidence>
<feature type="compositionally biased region" description="Basic and acidic residues" evidence="7">
    <location>
        <begin position="264"/>
        <end position="283"/>
    </location>
</feature>
<dbReference type="InterPro" id="IPR002994">
    <property type="entry name" value="Surf1/Shy1"/>
</dbReference>
<reference evidence="8" key="1">
    <citation type="submission" date="2023-01" db="EMBL/GenBank/DDBJ databases">
        <title>The diversity of Class Acidimicrobiia in South China Sea sediment environments and the proposal of Iamia marina sp. nov., a novel species of the genus Iamia.</title>
        <authorList>
            <person name="He Y."/>
            <person name="Tian X."/>
        </authorList>
    </citation>
    <scope>NUCLEOTIDE SEQUENCE</scope>
    <source>
        <strain evidence="8">DSM 19957</strain>
    </source>
</reference>
<keyword evidence="9" id="KW-1185">Reference proteome</keyword>
<feature type="transmembrane region" description="Helical" evidence="6">
    <location>
        <begin position="12"/>
        <end position="32"/>
    </location>
</feature>
<accession>A0AAF0BTX6</accession>
<dbReference type="Pfam" id="PF02104">
    <property type="entry name" value="SURF1"/>
    <property type="match status" value="1"/>
</dbReference>
<evidence type="ECO:0000256" key="1">
    <source>
        <dbReference type="ARBA" id="ARBA00004370"/>
    </source>
</evidence>
<dbReference type="KEGG" id="ima:PO878_12890"/>
<dbReference type="PROSITE" id="PS50895">
    <property type="entry name" value="SURF1"/>
    <property type="match status" value="1"/>
</dbReference>
<dbReference type="PANTHER" id="PTHR23427:SF2">
    <property type="entry name" value="SURFEIT LOCUS PROTEIN 1"/>
    <property type="match status" value="1"/>
</dbReference>
<organism evidence="8 9">
    <name type="scientific">Iamia majanohamensis</name>
    <dbReference type="NCBI Taxonomy" id="467976"/>
    <lineage>
        <taxon>Bacteria</taxon>
        <taxon>Bacillati</taxon>
        <taxon>Actinomycetota</taxon>
        <taxon>Acidimicrobiia</taxon>
        <taxon>Acidimicrobiales</taxon>
        <taxon>Iamiaceae</taxon>
        <taxon>Iamia</taxon>
    </lineage>
</organism>
<evidence type="ECO:0000313" key="8">
    <source>
        <dbReference type="EMBL" id="WCO65393.1"/>
    </source>
</evidence>
<comment type="subcellular location">
    <subcellularLocation>
        <location evidence="6">Cell membrane</location>
        <topology evidence="6">Multi-pass membrane protein</topology>
    </subcellularLocation>
    <subcellularLocation>
        <location evidence="1">Membrane</location>
    </subcellularLocation>
</comment>
<evidence type="ECO:0000256" key="4">
    <source>
        <dbReference type="ARBA" id="ARBA00022989"/>
    </source>
</evidence>
<gene>
    <name evidence="8" type="ORF">PO878_12890</name>
</gene>
<feature type="transmembrane region" description="Helical" evidence="6">
    <location>
        <begin position="224"/>
        <end position="242"/>
    </location>
</feature>
<dbReference type="GO" id="GO:0005886">
    <property type="term" value="C:plasma membrane"/>
    <property type="evidence" value="ECO:0007669"/>
    <property type="project" value="UniProtKB-SubCell"/>
</dbReference>
<evidence type="ECO:0000313" key="9">
    <source>
        <dbReference type="Proteomes" id="UP001216390"/>
    </source>
</evidence>
<proteinExistence type="inferred from homology"/>
<dbReference type="PANTHER" id="PTHR23427">
    <property type="entry name" value="SURFEIT LOCUS PROTEIN"/>
    <property type="match status" value="1"/>
</dbReference>
<comment type="similarity">
    <text evidence="2 6">Belongs to the SURF1 family.</text>
</comment>
<dbReference type="CDD" id="cd06662">
    <property type="entry name" value="SURF1"/>
    <property type="match status" value="1"/>
</dbReference>
<dbReference type="InterPro" id="IPR045214">
    <property type="entry name" value="Surf1/Surf4"/>
</dbReference>
<sequence>MYRFALRPWWIVSHLFVLALVVTFVGLGLWQLDRLDERRDRNAELAARIDQPEVALAELVPEGDAAVSEDQVEDRRVTATGTYRPDEAVLVRGRSLRDSPGSWVLVPLELADGRVVAVNRGWIRNDGRYSAVPEEYAAVPAGEVTVTGLTHPSQERGTLGATDPTGTELTSLARVDLDRLDEQVDGELLPVWVQLTQPEAGAPDPSPEPLDPPVVDDEGPHLSYAFQWFTFAAIALGGYPLILRRVARERGRGGPDDAVGLDEPDPHDRPAPGDPRLDAPVEP</sequence>
<feature type="region of interest" description="Disordered" evidence="7">
    <location>
        <begin position="250"/>
        <end position="283"/>
    </location>
</feature>
<evidence type="ECO:0000256" key="6">
    <source>
        <dbReference type="RuleBase" id="RU363076"/>
    </source>
</evidence>
<protein>
    <recommendedName>
        <fullName evidence="6">SURF1-like protein</fullName>
    </recommendedName>
</protein>
<keyword evidence="5 6" id="KW-0472">Membrane</keyword>
<name>A0AAF0BTX6_9ACTN</name>
<dbReference type="RefSeq" id="WP_272734918.1">
    <property type="nucleotide sequence ID" value="NZ_CP116942.1"/>
</dbReference>
<evidence type="ECO:0000256" key="7">
    <source>
        <dbReference type="SAM" id="MobiDB-lite"/>
    </source>
</evidence>
<keyword evidence="6" id="KW-1003">Cell membrane</keyword>
<dbReference type="EMBL" id="CP116942">
    <property type="protein sequence ID" value="WCO65393.1"/>
    <property type="molecule type" value="Genomic_DNA"/>
</dbReference>
<evidence type="ECO:0000256" key="5">
    <source>
        <dbReference type="ARBA" id="ARBA00023136"/>
    </source>
</evidence>
<keyword evidence="3 6" id="KW-0812">Transmembrane</keyword>
<dbReference type="AlphaFoldDB" id="A0AAF0BTX6"/>
<evidence type="ECO:0000256" key="3">
    <source>
        <dbReference type="ARBA" id="ARBA00022692"/>
    </source>
</evidence>